<feature type="transmembrane region" description="Helical" evidence="8">
    <location>
        <begin position="248"/>
        <end position="267"/>
    </location>
</feature>
<feature type="transmembrane region" description="Helical" evidence="8">
    <location>
        <begin position="151"/>
        <end position="172"/>
    </location>
</feature>
<evidence type="ECO:0000256" key="6">
    <source>
        <dbReference type="ARBA" id="ARBA00023136"/>
    </source>
</evidence>
<comment type="similarity">
    <text evidence="7">Belongs to the glycosyltransferase 87 family.</text>
</comment>
<dbReference type="RefSeq" id="WP_212989744.1">
    <property type="nucleotide sequence ID" value="NZ_BAABEA010000039.1"/>
</dbReference>
<dbReference type="Gene3D" id="1.10.10.10">
    <property type="entry name" value="Winged helix-like DNA-binding domain superfamily/Winged helix DNA-binding domain"/>
    <property type="match status" value="1"/>
</dbReference>
<feature type="transmembrane region" description="Helical" evidence="8">
    <location>
        <begin position="307"/>
        <end position="326"/>
    </location>
</feature>
<dbReference type="GO" id="GO:0016758">
    <property type="term" value="F:hexosyltransferase activity"/>
    <property type="evidence" value="ECO:0007669"/>
    <property type="project" value="InterPro"/>
</dbReference>
<dbReference type="AlphaFoldDB" id="A0A919SEU5"/>
<evidence type="ECO:0000256" key="2">
    <source>
        <dbReference type="ARBA" id="ARBA00022475"/>
    </source>
</evidence>
<keyword evidence="5 8" id="KW-1133">Transmembrane helix</keyword>
<dbReference type="GO" id="GO:0005886">
    <property type="term" value="C:plasma membrane"/>
    <property type="evidence" value="ECO:0007669"/>
    <property type="project" value="UniProtKB-SubCell"/>
</dbReference>
<feature type="transmembrane region" description="Helical" evidence="8">
    <location>
        <begin position="218"/>
        <end position="241"/>
    </location>
</feature>
<evidence type="ECO:0000256" key="3">
    <source>
        <dbReference type="ARBA" id="ARBA00022679"/>
    </source>
</evidence>
<feature type="transmembrane region" description="Helical" evidence="8">
    <location>
        <begin position="338"/>
        <end position="355"/>
    </location>
</feature>
<dbReference type="InterPro" id="IPR036388">
    <property type="entry name" value="WH-like_DNA-bd_sf"/>
</dbReference>
<feature type="transmembrane region" description="Helical" evidence="8">
    <location>
        <begin position="385"/>
        <end position="402"/>
    </location>
</feature>
<dbReference type="InterPro" id="IPR036390">
    <property type="entry name" value="WH_DNA-bd_sf"/>
</dbReference>
<evidence type="ECO:0000313" key="11">
    <source>
        <dbReference type="Proteomes" id="UP000681340"/>
    </source>
</evidence>
<keyword evidence="4 8" id="KW-0812">Transmembrane</keyword>
<keyword evidence="11" id="KW-1185">Reference proteome</keyword>
<dbReference type="InterPro" id="IPR005149">
    <property type="entry name" value="Tscrpt_reg_PadR_N"/>
</dbReference>
<dbReference type="SUPFAM" id="SSF46785">
    <property type="entry name" value="Winged helix' DNA-binding domain"/>
    <property type="match status" value="1"/>
</dbReference>
<evidence type="ECO:0000256" key="7">
    <source>
        <dbReference type="ARBA" id="ARBA00024033"/>
    </source>
</evidence>
<dbReference type="InterPro" id="IPR018584">
    <property type="entry name" value="GT87"/>
</dbReference>
<dbReference type="EMBL" id="BOQL01000028">
    <property type="protein sequence ID" value="GIM69758.1"/>
    <property type="molecule type" value="Genomic_DNA"/>
</dbReference>
<comment type="subcellular location">
    <subcellularLocation>
        <location evidence="1">Cell membrane</location>
        <topology evidence="1">Multi-pass membrane protein</topology>
    </subcellularLocation>
</comment>
<keyword evidence="3" id="KW-0808">Transferase</keyword>
<feature type="domain" description="Transcription regulator PadR N-terminal" evidence="9">
    <location>
        <begin position="16"/>
        <end position="61"/>
    </location>
</feature>
<evidence type="ECO:0000256" key="8">
    <source>
        <dbReference type="SAM" id="Phobius"/>
    </source>
</evidence>
<name>A0A919SEU5_9ACTN</name>
<feature type="transmembrane region" description="Helical" evidence="8">
    <location>
        <begin position="76"/>
        <end position="94"/>
    </location>
</feature>
<evidence type="ECO:0000256" key="1">
    <source>
        <dbReference type="ARBA" id="ARBA00004651"/>
    </source>
</evidence>
<evidence type="ECO:0000256" key="4">
    <source>
        <dbReference type="ARBA" id="ARBA00022692"/>
    </source>
</evidence>
<dbReference type="Pfam" id="PF03551">
    <property type="entry name" value="PadR"/>
    <property type="match status" value="1"/>
</dbReference>
<keyword evidence="6 8" id="KW-0472">Membrane</keyword>
<comment type="caution">
    <text evidence="10">The sequence shown here is derived from an EMBL/GenBank/DDBJ whole genome shotgun (WGS) entry which is preliminary data.</text>
</comment>
<gene>
    <name evidence="10" type="ORF">Aau02nite_37600</name>
</gene>
<evidence type="ECO:0000259" key="9">
    <source>
        <dbReference type="Pfam" id="PF03551"/>
    </source>
</evidence>
<sequence>MSQAAVLASLAAEPGRPRHGLDLVREAGVSSGSLYPVLVRLQRAGLVEAHWTAGRRAYRLTGPAPAVTGQRSSRTALLWLPAALAALITAWAVLARPAHVRLSDLGVYTGAVEGLTHGASLYDFISAGNAPFTYPPFAGLVFLPLADVPTLPLQLAWTLATIVTVAGLALLLGRRAPAYALILVLSAPVSSDLKYGQVSLFLAALIAVDLLTLRHSRWQGLLIGLAAAIKLTPLIFIPLLWFAGRRRAAVLASATFAACGVLAAVALPGDSWRFWTTEISHVSRLGYITSVGNQSLNGALLRVELSAPVRSAVVLVAGGVIAALALHRATRRARDGDWFSALVLTGAASVVLSPVSWTHHQIWLVLAVLLPVRGPAWARRAWPALVLVVMLLPVPALGPPLWSNSRLLLAITIAALLPLSRSALPTRRCAPGREPAKQQIP</sequence>
<proteinExistence type="inferred from homology"/>
<evidence type="ECO:0000256" key="5">
    <source>
        <dbReference type="ARBA" id="ARBA00022989"/>
    </source>
</evidence>
<keyword evidence="2" id="KW-1003">Cell membrane</keyword>
<dbReference type="Pfam" id="PF09594">
    <property type="entry name" value="GT87"/>
    <property type="match status" value="1"/>
</dbReference>
<protein>
    <recommendedName>
        <fullName evidence="9">Transcription regulator PadR N-terminal domain-containing protein</fullName>
    </recommendedName>
</protein>
<evidence type="ECO:0000313" key="10">
    <source>
        <dbReference type="EMBL" id="GIM69758.1"/>
    </source>
</evidence>
<reference evidence="10" key="1">
    <citation type="submission" date="2021-03" db="EMBL/GenBank/DDBJ databases">
        <title>Whole genome shotgun sequence of Actinoplanes auranticolor NBRC 12245.</title>
        <authorList>
            <person name="Komaki H."/>
            <person name="Tamura T."/>
        </authorList>
    </citation>
    <scope>NUCLEOTIDE SEQUENCE</scope>
    <source>
        <strain evidence="10">NBRC 12245</strain>
    </source>
</reference>
<organism evidence="10 11">
    <name type="scientific">Actinoplanes auranticolor</name>
    <dbReference type="NCBI Taxonomy" id="47988"/>
    <lineage>
        <taxon>Bacteria</taxon>
        <taxon>Bacillati</taxon>
        <taxon>Actinomycetota</taxon>
        <taxon>Actinomycetes</taxon>
        <taxon>Micromonosporales</taxon>
        <taxon>Micromonosporaceae</taxon>
        <taxon>Actinoplanes</taxon>
    </lineage>
</organism>
<dbReference type="Proteomes" id="UP000681340">
    <property type="component" value="Unassembled WGS sequence"/>
</dbReference>
<accession>A0A919SEU5</accession>